<evidence type="ECO:0000256" key="1">
    <source>
        <dbReference type="SAM" id="MobiDB-lite"/>
    </source>
</evidence>
<sequence>MRVFHFNKIVLGSLLAFQLSIADDVAPSVAVPASVSQCAPVSLQINGGTPPYSVAIKKAGTPDVIKSLEGITDPSKIQLPVGMTNGMVITFEMKDSKGMTAHTDASIVSSPDACQQPAQALVSGKQEGDGTSTPADAAGGPSGGNGGAAKNTTEGAAPAPGSDKAAAGPAATPANSSAPNVFIPGPGTPTSGPANMSSTVPPSPDSPASDSTNATMAGQPGVNATAANNTDGVNSTTASNSSDLPTPAPRPSHTTTPTKPTNYPSNTSNKVGNNTSSRPNPQNSEASRKQNLRSAYFSLLLASSASLVISFSS</sequence>
<dbReference type="OrthoDB" id="2507622at2759"/>
<feature type="compositionally biased region" description="Polar residues" evidence="1">
    <location>
        <begin position="252"/>
        <end position="285"/>
    </location>
</feature>
<gene>
    <name evidence="3" type="ORF">VP01_1064g5</name>
</gene>
<organism evidence="3 4">
    <name type="scientific">Puccinia sorghi</name>
    <dbReference type="NCBI Taxonomy" id="27349"/>
    <lineage>
        <taxon>Eukaryota</taxon>
        <taxon>Fungi</taxon>
        <taxon>Dikarya</taxon>
        <taxon>Basidiomycota</taxon>
        <taxon>Pucciniomycotina</taxon>
        <taxon>Pucciniomycetes</taxon>
        <taxon>Pucciniales</taxon>
        <taxon>Pucciniaceae</taxon>
        <taxon>Puccinia</taxon>
    </lineage>
</organism>
<dbReference type="STRING" id="27349.A0A0L6VTU4"/>
<feature type="region of interest" description="Disordered" evidence="1">
    <location>
        <begin position="102"/>
        <end position="289"/>
    </location>
</feature>
<evidence type="ECO:0000313" key="3">
    <source>
        <dbReference type="EMBL" id="KNZ64123.1"/>
    </source>
</evidence>
<proteinExistence type="predicted"/>
<feature type="chain" id="PRO_5005568277" evidence="2">
    <location>
        <begin position="23"/>
        <end position="313"/>
    </location>
</feature>
<feature type="compositionally biased region" description="Polar residues" evidence="1">
    <location>
        <begin position="225"/>
        <end position="244"/>
    </location>
</feature>
<keyword evidence="4" id="KW-1185">Reference proteome</keyword>
<reference evidence="3 4" key="1">
    <citation type="submission" date="2015-08" db="EMBL/GenBank/DDBJ databases">
        <title>Next Generation Sequencing and Analysis of the Genome of Puccinia sorghi L Schw, the Causal Agent of Maize Common Rust.</title>
        <authorList>
            <person name="Rochi L."/>
            <person name="Burguener G."/>
            <person name="Darino M."/>
            <person name="Turjanski A."/>
            <person name="Kreff E."/>
            <person name="Dieguez M.J."/>
            <person name="Sacco F."/>
        </authorList>
    </citation>
    <scope>NUCLEOTIDE SEQUENCE [LARGE SCALE GENOMIC DNA]</scope>
    <source>
        <strain evidence="3 4">RO10H11247</strain>
    </source>
</reference>
<dbReference type="AlphaFoldDB" id="A0A0L6VTU4"/>
<protein>
    <submittedName>
        <fullName evidence="3">Uncharacterized protein</fullName>
    </submittedName>
</protein>
<feature type="compositionally biased region" description="Polar residues" evidence="1">
    <location>
        <begin position="106"/>
        <end position="118"/>
    </location>
</feature>
<accession>A0A0L6VTU4</accession>
<comment type="caution">
    <text evidence="3">The sequence shown here is derived from an EMBL/GenBank/DDBJ whole genome shotgun (WGS) entry which is preliminary data.</text>
</comment>
<evidence type="ECO:0000313" key="4">
    <source>
        <dbReference type="Proteomes" id="UP000037035"/>
    </source>
</evidence>
<feature type="signal peptide" evidence="2">
    <location>
        <begin position="1"/>
        <end position="22"/>
    </location>
</feature>
<feature type="compositionally biased region" description="Low complexity" evidence="1">
    <location>
        <begin position="155"/>
        <end position="179"/>
    </location>
</feature>
<name>A0A0L6VTU4_9BASI</name>
<keyword evidence="2" id="KW-0732">Signal</keyword>
<dbReference type="VEuPathDB" id="FungiDB:VP01_1064g5"/>
<dbReference type="EMBL" id="LAVV01000721">
    <property type="protein sequence ID" value="KNZ64123.1"/>
    <property type="molecule type" value="Genomic_DNA"/>
</dbReference>
<evidence type="ECO:0000256" key="2">
    <source>
        <dbReference type="SAM" id="SignalP"/>
    </source>
</evidence>
<dbReference type="Proteomes" id="UP000037035">
    <property type="component" value="Unassembled WGS sequence"/>
</dbReference>